<dbReference type="InterPro" id="IPR003594">
    <property type="entry name" value="HATPase_dom"/>
</dbReference>
<dbReference type="InterPro" id="IPR000700">
    <property type="entry name" value="PAS-assoc_C"/>
</dbReference>
<dbReference type="CDD" id="cd00082">
    <property type="entry name" value="HisKA"/>
    <property type="match status" value="1"/>
</dbReference>
<evidence type="ECO:0000259" key="6">
    <source>
        <dbReference type="PROSITE" id="PS50109"/>
    </source>
</evidence>
<dbReference type="Pfam" id="PF12860">
    <property type="entry name" value="PAS_7"/>
    <property type="match status" value="1"/>
</dbReference>
<keyword evidence="3" id="KW-0597">Phosphoprotein</keyword>
<dbReference type="SMART" id="SM00091">
    <property type="entry name" value="PAS"/>
    <property type="match status" value="3"/>
</dbReference>
<keyword evidence="4" id="KW-0808">Transferase</keyword>
<keyword evidence="5" id="KW-0418">Kinase</keyword>
<dbReference type="PROSITE" id="PS50113">
    <property type="entry name" value="PAC"/>
    <property type="match status" value="1"/>
</dbReference>
<sequence length="751" mass="84319">MGRSLHATLIVEAQGQVLWMEPELVLAAGGVRDDVHGQAVDVVLARMPWLTRTVRDALTSGQGLGDGVAHGQPQRALALAVYGDDHVLLGACVRLQPMAPLESARGATRTELSRIRERYEDFIGSIDGIVWEANAEFHFTYVSRQAERLLGVPAEQWVRQPDFWARHVHPDDWPEVLSACLGAWRQSRPQELEYRMLAADGHIVWMRAHVTAISEDGHPMRLRGLMVDVTERRRAREKLEHTHSVLRATFDSIAEGIVVVDEDQRIVAFNKRFQDMWGLSDEVMESRVAARALANAAPLTKEPARFVARVQGQFLPSEAITVDTHELKDGRTLEATSLPQRMGDTVIGRVWSYRDVTEERRAKVERERLLVAEQNARERLEESFALLDTFLNHAPVGLAFVNRELRYLRINDALASLHGRNRNEELGHTVREMNPTMAPTLEPLMRQVMESGQSLSDLEMSGYVPSTPHELRHWRVSYYPVRTLSGGIVGLGAVVVELTHEHRAQEERERLLKEAQEAISVRDDFLSIAAHELKTPLTPLKLHLQMMKQQAAEGHVPKPHHVDKALAQVTRLSTLVHDLLDATRIEAGRLELHRKPVELQSLAREVLAEARPLGTQHTLEYEETAEPLIVLGDRGRLAQVLMNLLENAFKYSPTGGIVRLMVEREGGEARVSVRDSGIGIPEDQREHLFQRFFRARNAPISGFGGLGLGLYICRDIVERHGGHIGVDTEVGQGSTFRFTLPLEPPSSRDTG</sequence>
<protein>
    <recommendedName>
        <fullName evidence="2">histidine kinase</fullName>
        <ecNumber evidence="2">2.7.13.3</ecNumber>
    </recommendedName>
</protein>
<dbReference type="Gene3D" id="3.30.450.20">
    <property type="entry name" value="PAS domain"/>
    <property type="match status" value="3"/>
</dbReference>
<dbReference type="PRINTS" id="PR00344">
    <property type="entry name" value="BCTRLSENSOR"/>
</dbReference>
<dbReference type="Proteomes" id="UP000663090">
    <property type="component" value="Chromosome"/>
</dbReference>
<dbReference type="PROSITE" id="PS50112">
    <property type="entry name" value="PAS"/>
    <property type="match status" value="3"/>
</dbReference>
<evidence type="ECO:0000313" key="10">
    <source>
        <dbReference type="Proteomes" id="UP000663090"/>
    </source>
</evidence>
<dbReference type="Gene3D" id="3.30.565.10">
    <property type="entry name" value="Histidine kinase-like ATPase, C-terminal domain"/>
    <property type="match status" value="1"/>
</dbReference>
<dbReference type="EC" id="2.7.13.3" evidence="2"/>
<feature type="domain" description="PAS" evidence="7">
    <location>
        <begin position="115"/>
        <end position="172"/>
    </location>
</feature>
<dbReference type="InterPro" id="IPR004358">
    <property type="entry name" value="Sig_transdc_His_kin-like_C"/>
</dbReference>
<dbReference type="Pfam" id="PF02518">
    <property type="entry name" value="HATPase_c"/>
    <property type="match status" value="1"/>
</dbReference>
<dbReference type="Pfam" id="PF00512">
    <property type="entry name" value="HisKA"/>
    <property type="match status" value="1"/>
</dbReference>
<dbReference type="CDD" id="cd00130">
    <property type="entry name" value="PAS"/>
    <property type="match status" value="1"/>
</dbReference>
<gene>
    <name evidence="9" type="ORF">JY572_30540</name>
</gene>
<organism evidence="9 10">
    <name type="scientific">Myxococcus landrumensis</name>
    <dbReference type="NCBI Taxonomy" id="2813577"/>
    <lineage>
        <taxon>Bacteria</taxon>
        <taxon>Pseudomonadati</taxon>
        <taxon>Myxococcota</taxon>
        <taxon>Myxococcia</taxon>
        <taxon>Myxococcales</taxon>
        <taxon>Cystobacterineae</taxon>
        <taxon>Myxococcaceae</taxon>
        <taxon>Myxococcus</taxon>
    </lineage>
</organism>
<dbReference type="NCBIfam" id="TIGR00229">
    <property type="entry name" value="sensory_box"/>
    <property type="match status" value="2"/>
</dbReference>
<evidence type="ECO:0000259" key="7">
    <source>
        <dbReference type="PROSITE" id="PS50112"/>
    </source>
</evidence>
<dbReference type="CDD" id="cd00075">
    <property type="entry name" value="HATPase"/>
    <property type="match status" value="1"/>
</dbReference>
<dbReference type="InterPro" id="IPR005467">
    <property type="entry name" value="His_kinase_dom"/>
</dbReference>
<evidence type="ECO:0000256" key="5">
    <source>
        <dbReference type="ARBA" id="ARBA00022777"/>
    </source>
</evidence>
<feature type="domain" description="PAS" evidence="7">
    <location>
        <begin position="383"/>
        <end position="452"/>
    </location>
</feature>
<dbReference type="InterPro" id="IPR013655">
    <property type="entry name" value="PAS_fold_3"/>
</dbReference>
<comment type="catalytic activity">
    <reaction evidence="1">
        <text>ATP + protein L-histidine = ADP + protein N-phospho-L-histidine.</text>
        <dbReference type="EC" id="2.7.13.3"/>
    </reaction>
</comment>
<dbReference type="EMBL" id="CP071091">
    <property type="protein sequence ID" value="QSQ18469.1"/>
    <property type="molecule type" value="Genomic_DNA"/>
</dbReference>
<dbReference type="InterPro" id="IPR013656">
    <property type="entry name" value="PAS_4"/>
</dbReference>
<evidence type="ECO:0000256" key="3">
    <source>
        <dbReference type="ARBA" id="ARBA00022553"/>
    </source>
</evidence>
<evidence type="ECO:0000256" key="2">
    <source>
        <dbReference type="ARBA" id="ARBA00012438"/>
    </source>
</evidence>
<dbReference type="SUPFAM" id="SSF55785">
    <property type="entry name" value="PYP-like sensor domain (PAS domain)"/>
    <property type="match status" value="3"/>
</dbReference>
<proteinExistence type="predicted"/>
<dbReference type="Pfam" id="PF08447">
    <property type="entry name" value="PAS_3"/>
    <property type="match status" value="1"/>
</dbReference>
<evidence type="ECO:0000313" key="9">
    <source>
        <dbReference type="EMBL" id="QSQ18469.1"/>
    </source>
</evidence>
<feature type="domain" description="Histidine kinase" evidence="6">
    <location>
        <begin position="528"/>
        <end position="744"/>
    </location>
</feature>
<dbReference type="InterPro" id="IPR001610">
    <property type="entry name" value="PAC"/>
</dbReference>
<reference evidence="9 10" key="1">
    <citation type="submission" date="2021-02" db="EMBL/GenBank/DDBJ databases">
        <title>De Novo genome assembly of isolated myxobacteria.</title>
        <authorList>
            <person name="Stevens D.C."/>
        </authorList>
    </citation>
    <scope>NUCLEOTIDE SEQUENCE [LARGE SCALE GENOMIC DNA]</scope>
    <source>
        <strain evidence="9 10">SCHIC003</strain>
    </source>
</reference>
<dbReference type="InterPro" id="IPR036890">
    <property type="entry name" value="HATPase_C_sf"/>
</dbReference>
<dbReference type="InterPro" id="IPR003661">
    <property type="entry name" value="HisK_dim/P_dom"/>
</dbReference>
<evidence type="ECO:0000256" key="4">
    <source>
        <dbReference type="ARBA" id="ARBA00022679"/>
    </source>
</evidence>
<feature type="domain" description="PAS" evidence="7">
    <location>
        <begin position="242"/>
        <end position="282"/>
    </location>
</feature>
<dbReference type="Pfam" id="PF08448">
    <property type="entry name" value="PAS_4"/>
    <property type="match status" value="1"/>
</dbReference>
<dbReference type="InterPro" id="IPR000014">
    <property type="entry name" value="PAS"/>
</dbReference>
<dbReference type="SMART" id="SM00388">
    <property type="entry name" value="HisKA"/>
    <property type="match status" value="1"/>
</dbReference>
<name>A0ABX7NLV8_9BACT</name>
<evidence type="ECO:0000259" key="8">
    <source>
        <dbReference type="PROSITE" id="PS50113"/>
    </source>
</evidence>
<keyword evidence="10" id="KW-1185">Reference proteome</keyword>
<dbReference type="InterPro" id="IPR036097">
    <property type="entry name" value="HisK_dim/P_sf"/>
</dbReference>
<dbReference type="PROSITE" id="PS50109">
    <property type="entry name" value="HIS_KIN"/>
    <property type="match status" value="1"/>
</dbReference>
<feature type="domain" description="PAC" evidence="8">
    <location>
        <begin position="190"/>
        <end position="241"/>
    </location>
</feature>
<dbReference type="SMART" id="SM00086">
    <property type="entry name" value="PAC"/>
    <property type="match status" value="2"/>
</dbReference>
<dbReference type="SMART" id="SM00387">
    <property type="entry name" value="HATPase_c"/>
    <property type="match status" value="1"/>
</dbReference>
<evidence type="ECO:0000256" key="1">
    <source>
        <dbReference type="ARBA" id="ARBA00000085"/>
    </source>
</evidence>
<dbReference type="SUPFAM" id="SSF55874">
    <property type="entry name" value="ATPase domain of HSP90 chaperone/DNA topoisomerase II/histidine kinase"/>
    <property type="match status" value="1"/>
</dbReference>
<dbReference type="PANTHER" id="PTHR43047:SF72">
    <property type="entry name" value="OSMOSENSING HISTIDINE PROTEIN KINASE SLN1"/>
    <property type="match status" value="1"/>
</dbReference>
<dbReference type="Gene3D" id="1.10.287.130">
    <property type="match status" value="1"/>
</dbReference>
<dbReference type="PANTHER" id="PTHR43047">
    <property type="entry name" value="TWO-COMPONENT HISTIDINE PROTEIN KINASE"/>
    <property type="match status" value="1"/>
</dbReference>
<accession>A0ABX7NLV8</accession>
<dbReference type="SUPFAM" id="SSF47384">
    <property type="entry name" value="Homodimeric domain of signal transducing histidine kinase"/>
    <property type="match status" value="1"/>
</dbReference>
<dbReference type="InterPro" id="IPR035965">
    <property type="entry name" value="PAS-like_dom_sf"/>
</dbReference>